<accession>A0ABR3EN64</accession>
<dbReference type="EMBL" id="JBAHYK010002859">
    <property type="protein sequence ID" value="KAL0564318.1"/>
    <property type="molecule type" value="Genomic_DNA"/>
</dbReference>
<organism evidence="3 4">
    <name type="scientific">Marasmius crinis-equi</name>
    <dbReference type="NCBI Taxonomy" id="585013"/>
    <lineage>
        <taxon>Eukaryota</taxon>
        <taxon>Fungi</taxon>
        <taxon>Dikarya</taxon>
        <taxon>Basidiomycota</taxon>
        <taxon>Agaricomycotina</taxon>
        <taxon>Agaricomycetes</taxon>
        <taxon>Agaricomycetidae</taxon>
        <taxon>Agaricales</taxon>
        <taxon>Marasmiineae</taxon>
        <taxon>Marasmiaceae</taxon>
        <taxon>Marasmius</taxon>
    </lineage>
</organism>
<gene>
    <name evidence="3" type="ORF">V5O48_017729</name>
</gene>
<dbReference type="InterPro" id="IPR027417">
    <property type="entry name" value="P-loop_NTPase"/>
</dbReference>
<reference evidence="3 4" key="1">
    <citation type="submission" date="2024-02" db="EMBL/GenBank/DDBJ databases">
        <title>A draft genome for the cacao thread blight pathogen Marasmius crinis-equi.</title>
        <authorList>
            <person name="Cohen S.P."/>
            <person name="Baruah I.K."/>
            <person name="Amoako-Attah I."/>
            <person name="Bukari Y."/>
            <person name="Meinhardt L.W."/>
            <person name="Bailey B.A."/>
        </authorList>
    </citation>
    <scope>NUCLEOTIDE SEQUENCE [LARGE SCALE GENOMIC DNA]</scope>
    <source>
        <strain evidence="3 4">GH-76</strain>
    </source>
</reference>
<dbReference type="Proteomes" id="UP001465976">
    <property type="component" value="Unassembled WGS sequence"/>
</dbReference>
<dbReference type="Gene3D" id="3.40.50.300">
    <property type="entry name" value="P-loop containing nucleotide triphosphate hydrolases"/>
    <property type="match status" value="1"/>
</dbReference>
<name>A0ABR3EN64_9AGAR</name>
<evidence type="ECO:0000313" key="4">
    <source>
        <dbReference type="Proteomes" id="UP001465976"/>
    </source>
</evidence>
<evidence type="ECO:0000256" key="1">
    <source>
        <dbReference type="ARBA" id="ARBA00022737"/>
    </source>
</evidence>
<dbReference type="PANTHER" id="PTHR10039">
    <property type="entry name" value="AMELOGENIN"/>
    <property type="match status" value="1"/>
</dbReference>
<keyword evidence="4" id="KW-1185">Reference proteome</keyword>
<dbReference type="Pfam" id="PF24883">
    <property type="entry name" value="NPHP3_N"/>
    <property type="match status" value="1"/>
</dbReference>
<evidence type="ECO:0000259" key="2">
    <source>
        <dbReference type="Pfam" id="PF24883"/>
    </source>
</evidence>
<protein>
    <recommendedName>
        <fullName evidence="2">Nephrocystin 3-like N-terminal domain-containing protein</fullName>
    </recommendedName>
</protein>
<sequence>MVVHGPTSIALIKPQQIDLLGGNPDKFTLVVKNKGGDTLKETKWDADRGGWPVDIVQNRGLDTENLSIELREARFSGLLPGTIASGSLTMDEMVAAIQASQDQLEMSIAILSQNGLSNVDKELALIVEIRIPTFLPVWINSIALAETVDDLTDQTLRTLDLIFKTSQGKKLKKSTWDSSRKCWDVNLPQFRGAAAAEHLSIELCRRRRTGLRKSLATVTLNIDESEQAMKESRKEIRKVCSVPPRNGLNVDELVLTIKLGALDMPPSDMDRIALPRSVAQIVENTSVITDVLEKLSGMLQKKCEVDEQLVDLVDSMNQLYGCAIVKDALKNYAAFRVLFDAMIQQSVECFLFISNYVSNGYLSEICFTTVPASACVPVLKHVWAGHMTTVSRTIARFQSSFENLKDRFNNDLLRTNTIINIETKDLIVGLHESLQQLGNRSCLTFPLHKPYSSVCSDKKLDLHEMKRVLEEELKTTQFQLPSDLPRCLLGTRQHTLSKILDWIVRGKQSLLWLSGVAGSGKSSVMATLHDYLDEMGCSSHLAAYIRYRRSSFESPSKFVQALIYQLATFDSHLGMEIAKALKGNILHSPLSRQLQSLFIQPLKKYKPKIEEETQIVVLIDGLDECMQEAGGSNAFHELLALLSHLASSNTFHTFPFLRFVVASRPEEPIHTAFMKSSTPDSNSDHHPNILHFRLDTSSSETTADIFKYLTVKLTEIFRRNDKFRQLCKQENAVPRLAQSSHGLFIWANVIVDFLRLTQNRERLQLALNITIPKDASAFDVLKELYGTVLNSVAAEHGDKDVKSQICTLLGLVIVIGRVKAGSRFLPGLTETILHGLLTHLDPDKADDIVSLLPRLGAVIEGVHSPDAELFLLHKSLEDYLTDESRAGDVWYIDLKGHWIPKVAECCIHMVHSDVFGDTTKASDLLSFAHHYWIFAFLAQLNPNCPFSTEVELSPGTGKEIFYATYFGLSYARDITKQTPKIVGEAIKIIRAWHPSILVHLDETPTLRKHSLPQFSSIASGSQDFFTILHAIESVTQHSADILDWLRPTDMLEHNGDDNPVVLQISGVPSRDVLEEMIEELSDTDQLDLSHYPLPLNTYSSDNDTYGDKEEVDDDRVQLHYGPLFTFLEDEVTDEDEVTGEN</sequence>
<proteinExistence type="predicted"/>
<dbReference type="SUPFAM" id="SSF52540">
    <property type="entry name" value="P-loop containing nucleoside triphosphate hydrolases"/>
    <property type="match status" value="1"/>
</dbReference>
<dbReference type="InterPro" id="IPR056884">
    <property type="entry name" value="NPHP3-like_N"/>
</dbReference>
<dbReference type="PANTHER" id="PTHR10039:SF14">
    <property type="entry name" value="NACHT DOMAIN-CONTAINING PROTEIN"/>
    <property type="match status" value="1"/>
</dbReference>
<feature type="domain" description="Nephrocystin 3-like N-terminal" evidence="2">
    <location>
        <begin position="497"/>
        <end position="664"/>
    </location>
</feature>
<keyword evidence="1" id="KW-0677">Repeat</keyword>
<comment type="caution">
    <text evidence="3">The sequence shown here is derived from an EMBL/GenBank/DDBJ whole genome shotgun (WGS) entry which is preliminary data.</text>
</comment>
<evidence type="ECO:0000313" key="3">
    <source>
        <dbReference type="EMBL" id="KAL0564318.1"/>
    </source>
</evidence>